<protein>
    <submittedName>
        <fullName evidence="3">Glycosyltransferase family 8 protein</fullName>
    </submittedName>
</protein>
<dbReference type="InterPro" id="IPR050587">
    <property type="entry name" value="GNT1/Glycosyltrans_8"/>
</dbReference>
<reference evidence="3 4" key="1">
    <citation type="journal article" date="2013" name="Genome Biol.">
        <title>Genome of Acanthamoeba castellanii highlights extensive lateral gene transfer and early evolution of tyrosine kinase signaling.</title>
        <authorList>
            <person name="Clarke M."/>
            <person name="Lohan A.J."/>
            <person name="Liu B."/>
            <person name="Lagkouvardos I."/>
            <person name="Roy S."/>
            <person name="Zafar N."/>
            <person name="Bertelli C."/>
            <person name="Schilde C."/>
            <person name="Kianianmomeni A."/>
            <person name="Burglin T.R."/>
            <person name="Frech C."/>
            <person name="Turcotte B."/>
            <person name="Kopec K.O."/>
            <person name="Synnott J.M."/>
            <person name="Choo C."/>
            <person name="Paponov I."/>
            <person name="Finkler A."/>
            <person name="Soon Heng Tan C."/>
            <person name="Hutchins A.P."/>
            <person name="Weinmeier T."/>
            <person name="Rattei T."/>
            <person name="Chu J.S."/>
            <person name="Gimenez G."/>
            <person name="Irimia M."/>
            <person name="Rigden D.J."/>
            <person name="Fitzpatrick D.A."/>
            <person name="Lorenzo-Morales J."/>
            <person name="Bateman A."/>
            <person name="Chiu C.H."/>
            <person name="Tang P."/>
            <person name="Hegemann P."/>
            <person name="Fromm H."/>
            <person name="Raoult D."/>
            <person name="Greub G."/>
            <person name="Miranda-Saavedra D."/>
            <person name="Chen N."/>
            <person name="Nash P."/>
            <person name="Ginger M.L."/>
            <person name="Horn M."/>
            <person name="Schaap P."/>
            <person name="Caler L."/>
            <person name="Loftus B."/>
        </authorList>
    </citation>
    <scope>NUCLEOTIDE SEQUENCE [LARGE SCALE GENOMIC DNA]</scope>
    <source>
        <strain evidence="3 4">Neff</strain>
    </source>
</reference>
<evidence type="ECO:0000313" key="3">
    <source>
        <dbReference type="EMBL" id="ELR23069.1"/>
    </source>
</evidence>
<keyword evidence="2" id="KW-0472">Membrane</keyword>
<dbReference type="EMBL" id="KB007867">
    <property type="protein sequence ID" value="ELR23069.1"/>
    <property type="molecule type" value="Genomic_DNA"/>
</dbReference>
<dbReference type="AlphaFoldDB" id="L8HC16"/>
<dbReference type="STRING" id="1257118.L8HC16"/>
<evidence type="ECO:0000256" key="1">
    <source>
        <dbReference type="SAM" id="Coils"/>
    </source>
</evidence>
<dbReference type="SUPFAM" id="SSF53448">
    <property type="entry name" value="Nucleotide-diphospho-sugar transferases"/>
    <property type="match status" value="1"/>
</dbReference>
<keyword evidence="4" id="KW-1185">Reference proteome</keyword>
<gene>
    <name evidence="3" type="ORF">ACA1_361060</name>
</gene>
<dbReference type="GeneID" id="14924040"/>
<keyword evidence="2" id="KW-0812">Transmembrane</keyword>
<proteinExistence type="predicted"/>
<dbReference type="OrthoDB" id="18280at2759"/>
<dbReference type="RefSeq" id="XP_004352546.1">
    <property type="nucleotide sequence ID" value="XM_004352494.1"/>
</dbReference>
<dbReference type="KEGG" id="acan:ACA1_361060"/>
<keyword evidence="2" id="KW-1133">Transmembrane helix</keyword>
<dbReference type="Proteomes" id="UP000011083">
    <property type="component" value="Unassembled WGS sequence"/>
</dbReference>
<organism evidence="3 4">
    <name type="scientific">Acanthamoeba castellanii (strain ATCC 30010 / Neff)</name>
    <dbReference type="NCBI Taxonomy" id="1257118"/>
    <lineage>
        <taxon>Eukaryota</taxon>
        <taxon>Amoebozoa</taxon>
        <taxon>Discosea</taxon>
        <taxon>Longamoebia</taxon>
        <taxon>Centramoebida</taxon>
        <taxon>Acanthamoebidae</taxon>
        <taxon>Acanthamoeba</taxon>
    </lineage>
</organism>
<dbReference type="Gene3D" id="3.90.550.10">
    <property type="entry name" value="Spore Coat Polysaccharide Biosynthesis Protein SpsA, Chain A"/>
    <property type="match status" value="1"/>
</dbReference>
<dbReference type="PANTHER" id="PTHR11183">
    <property type="entry name" value="GLYCOGENIN SUBFAMILY MEMBER"/>
    <property type="match status" value="1"/>
</dbReference>
<dbReference type="GO" id="GO:0016740">
    <property type="term" value="F:transferase activity"/>
    <property type="evidence" value="ECO:0007669"/>
    <property type="project" value="UniProtKB-KW"/>
</dbReference>
<dbReference type="OMA" id="HCECEDS"/>
<sequence>MGVDSSEKYTLFFLALCTLCLTTTIIIYCHHADHTSKEESLDEIKAQVDVLRERVTDLLLEVEQGGGRTHNNKLDISDGQPRIERPAGHVKVDRRKVYATLYHNTANDVGYVWGLRVMIHSARLAGCVQPFVVMHLMTFEQVEKSLGHEVMRELMEANVSFRKIESVDKVFGSGAFAHIAKSRWQVAINKVRVWEMTEFEKVLFIDLDSVVLKNLDFLFSYPELTVSNDQAALDKMRTYEVLNPGFMLVQPNASTFQSFVRFSKRISAEDSVMSTAEQGMLISLYPHPVLLPNTFAMTPAAAPLLIDREFGWADVFSLHFYDTETEIVPKPWTVAYPLTPSGKGHHWDVPYALWWQARQRLVSNDRRPLEQNGFTVLA</sequence>
<evidence type="ECO:0000313" key="4">
    <source>
        <dbReference type="Proteomes" id="UP000011083"/>
    </source>
</evidence>
<feature type="coiled-coil region" evidence="1">
    <location>
        <begin position="34"/>
        <end position="61"/>
    </location>
</feature>
<feature type="transmembrane region" description="Helical" evidence="2">
    <location>
        <begin position="9"/>
        <end position="28"/>
    </location>
</feature>
<name>L8HC16_ACACF</name>
<accession>L8HC16</accession>
<evidence type="ECO:0000256" key="2">
    <source>
        <dbReference type="SAM" id="Phobius"/>
    </source>
</evidence>
<dbReference type="VEuPathDB" id="AmoebaDB:ACA1_361060"/>
<keyword evidence="1" id="KW-0175">Coiled coil</keyword>
<dbReference type="InterPro" id="IPR029044">
    <property type="entry name" value="Nucleotide-diphossugar_trans"/>
</dbReference>
<keyword evidence="3" id="KW-0808">Transferase</keyword>